<dbReference type="GO" id="GO:0046655">
    <property type="term" value="P:folic acid metabolic process"/>
    <property type="evidence" value="ECO:0007669"/>
    <property type="project" value="TreeGrafter"/>
</dbReference>
<proteinExistence type="inferred from homology"/>
<gene>
    <name evidence="9" type="ORF">G7Y89_g3893</name>
</gene>
<keyword evidence="4" id="KW-0554">One-carbon metabolism</keyword>
<evidence type="ECO:0000313" key="10">
    <source>
        <dbReference type="Proteomes" id="UP000566819"/>
    </source>
</evidence>
<dbReference type="CDD" id="cd00209">
    <property type="entry name" value="DHFR"/>
    <property type="match status" value="1"/>
</dbReference>
<dbReference type="PROSITE" id="PS00075">
    <property type="entry name" value="DHFR_1"/>
    <property type="match status" value="1"/>
</dbReference>
<dbReference type="GO" id="GO:0046654">
    <property type="term" value="P:tetrahydrofolate biosynthetic process"/>
    <property type="evidence" value="ECO:0007669"/>
    <property type="project" value="UniProtKB-UniPathway"/>
</dbReference>
<evidence type="ECO:0000256" key="5">
    <source>
        <dbReference type="ARBA" id="ARBA00022857"/>
    </source>
</evidence>
<dbReference type="AlphaFoldDB" id="A0A8H4RTH4"/>
<dbReference type="PANTHER" id="PTHR48069">
    <property type="entry name" value="DIHYDROFOLATE REDUCTASE"/>
    <property type="match status" value="1"/>
</dbReference>
<dbReference type="InterPro" id="IPR001796">
    <property type="entry name" value="DHFR_dom"/>
</dbReference>
<accession>A0A8H4RTH4</accession>
<dbReference type="Proteomes" id="UP000566819">
    <property type="component" value="Unassembled WGS sequence"/>
</dbReference>
<protein>
    <recommendedName>
        <fullName evidence="3">Dihydrofolate reductase</fullName>
        <ecNumber evidence="2">1.5.1.3</ecNumber>
    </recommendedName>
</protein>
<evidence type="ECO:0000259" key="8">
    <source>
        <dbReference type="PROSITE" id="PS51330"/>
    </source>
</evidence>
<evidence type="ECO:0000256" key="7">
    <source>
        <dbReference type="RuleBase" id="RU004474"/>
    </source>
</evidence>
<dbReference type="InterPro" id="IPR017925">
    <property type="entry name" value="DHFR_CS"/>
</dbReference>
<keyword evidence="6" id="KW-0560">Oxidoreductase</keyword>
<dbReference type="Pfam" id="PF00186">
    <property type="entry name" value="DHFR_1"/>
    <property type="match status" value="1"/>
</dbReference>
<feature type="domain" description="DHFR" evidence="8">
    <location>
        <begin position="19"/>
        <end position="216"/>
    </location>
</feature>
<name>A0A8H4RTH4_9HELO</name>
<dbReference type="PANTHER" id="PTHR48069:SF3">
    <property type="entry name" value="DIHYDROFOLATE REDUCTASE"/>
    <property type="match status" value="1"/>
</dbReference>
<dbReference type="PRINTS" id="PR00070">
    <property type="entry name" value="DHFR"/>
</dbReference>
<evidence type="ECO:0000256" key="4">
    <source>
        <dbReference type="ARBA" id="ARBA00022563"/>
    </source>
</evidence>
<dbReference type="EMBL" id="JAAMPI010000200">
    <property type="protein sequence ID" value="KAF4634222.1"/>
    <property type="molecule type" value="Genomic_DNA"/>
</dbReference>
<evidence type="ECO:0000256" key="2">
    <source>
        <dbReference type="ARBA" id="ARBA00012856"/>
    </source>
</evidence>
<dbReference type="GO" id="GO:0050661">
    <property type="term" value="F:NADP binding"/>
    <property type="evidence" value="ECO:0007669"/>
    <property type="project" value="InterPro"/>
</dbReference>
<reference evidence="9 10" key="1">
    <citation type="submission" date="2020-03" db="EMBL/GenBank/DDBJ databases">
        <title>Draft Genome Sequence of Cudoniella acicularis.</title>
        <authorList>
            <person name="Buettner E."/>
            <person name="Kellner H."/>
        </authorList>
    </citation>
    <scope>NUCLEOTIDE SEQUENCE [LARGE SCALE GENOMIC DNA]</scope>
    <source>
        <strain evidence="9 10">DSM 108380</strain>
    </source>
</reference>
<dbReference type="InterPro" id="IPR024072">
    <property type="entry name" value="DHFR-like_dom_sf"/>
</dbReference>
<evidence type="ECO:0000256" key="6">
    <source>
        <dbReference type="ARBA" id="ARBA00023002"/>
    </source>
</evidence>
<evidence type="ECO:0000313" key="9">
    <source>
        <dbReference type="EMBL" id="KAF4634222.1"/>
    </source>
</evidence>
<dbReference type="GO" id="GO:0006730">
    <property type="term" value="P:one-carbon metabolic process"/>
    <property type="evidence" value="ECO:0007669"/>
    <property type="project" value="UniProtKB-KW"/>
</dbReference>
<dbReference type="GO" id="GO:0005739">
    <property type="term" value="C:mitochondrion"/>
    <property type="evidence" value="ECO:0007669"/>
    <property type="project" value="TreeGrafter"/>
</dbReference>
<dbReference type="Gene3D" id="3.40.430.10">
    <property type="entry name" value="Dihydrofolate Reductase, subunit A"/>
    <property type="match status" value="1"/>
</dbReference>
<comment type="caution">
    <text evidence="9">The sequence shown here is derived from an EMBL/GenBank/DDBJ whole genome shotgun (WGS) entry which is preliminary data.</text>
</comment>
<dbReference type="GO" id="GO:0046452">
    <property type="term" value="P:dihydrofolate metabolic process"/>
    <property type="evidence" value="ECO:0007669"/>
    <property type="project" value="TreeGrafter"/>
</dbReference>
<dbReference type="UniPathway" id="UPA00077">
    <property type="reaction ID" value="UER00158"/>
</dbReference>
<comment type="pathway">
    <text evidence="1">Cofactor biosynthesis; tetrahydrofolate biosynthesis; 5,6,7,8-tetrahydrofolate from 7,8-dihydrofolate: step 1/1.</text>
</comment>
<dbReference type="GO" id="GO:0004146">
    <property type="term" value="F:dihydrofolate reductase activity"/>
    <property type="evidence" value="ECO:0007669"/>
    <property type="project" value="UniProtKB-EC"/>
</dbReference>
<sequence>MTSSTTPATSHDPTMPPRELTLIVAATSKMGIGLRGTLPWTGLKKEMAYFARVTKRAPSLGATNAVIMGRKTWDSIPPRFRPLKERHNIVISRTLPPASKSSSSSSTTVSSLSEALDTLSRPTDAEKASGRAFIIGGAQIYATALEKPETKRILLTRILSDFECDTFFPVVLEESGEAGSWRRRSKEELDAWVGENVADGEQEEGGTRPAASRYPHCHLNSPFPDLPLTLALKSSKSYLKIQHRNGRFPLGFPDEIIDVIPAIKLSRNLRPMVVDDFLILSVVGPSFKLPVSWYVVSGSMVCVAEY</sequence>
<keyword evidence="10" id="KW-1185">Reference proteome</keyword>
<dbReference type="PROSITE" id="PS51330">
    <property type="entry name" value="DHFR_2"/>
    <property type="match status" value="1"/>
</dbReference>
<evidence type="ECO:0000256" key="3">
    <source>
        <dbReference type="ARBA" id="ARBA00018886"/>
    </source>
</evidence>
<dbReference type="SUPFAM" id="SSF53597">
    <property type="entry name" value="Dihydrofolate reductase-like"/>
    <property type="match status" value="1"/>
</dbReference>
<keyword evidence="5" id="KW-0521">NADP</keyword>
<dbReference type="OrthoDB" id="414698at2759"/>
<evidence type="ECO:0000256" key="1">
    <source>
        <dbReference type="ARBA" id="ARBA00004903"/>
    </source>
</evidence>
<comment type="similarity">
    <text evidence="7">Belongs to the dihydrofolate reductase family.</text>
</comment>
<dbReference type="EC" id="1.5.1.3" evidence="2"/>
<dbReference type="InterPro" id="IPR012259">
    <property type="entry name" value="DHFR"/>
</dbReference>
<organism evidence="9 10">
    <name type="scientific">Cudoniella acicularis</name>
    <dbReference type="NCBI Taxonomy" id="354080"/>
    <lineage>
        <taxon>Eukaryota</taxon>
        <taxon>Fungi</taxon>
        <taxon>Dikarya</taxon>
        <taxon>Ascomycota</taxon>
        <taxon>Pezizomycotina</taxon>
        <taxon>Leotiomycetes</taxon>
        <taxon>Helotiales</taxon>
        <taxon>Tricladiaceae</taxon>
        <taxon>Cudoniella</taxon>
    </lineage>
</organism>